<dbReference type="InterPro" id="IPR036271">
    <property type="entry name" value="Tet_transcr_reg_TetR-rel_C_sf"/>
</dbReference>
<dbReference type="PANTHER" id="PTHR30055">
    <property type="entry name" value="HTH-TYPE TRANSCRIPTIONAL REGULATOR RUTR"/>
    <property type="match status" value="1"/>
</dbReference>
<dbReference type="Pfam" id="PF17932">
    <property type="entry name" value="TetR_C_24"/>
    <property type="match status" value="1"/>
</dbReference>
<dbReference type="PROSITE" id="PS50977">
    <property type="entry name" value="HTH_TETR_2"/>
    <property type="match status" value="2"/>
</dbReference>
<evidence type="ECO:0000256" key="4">
    <source>
        <dbReference type="PROSITE-ProRule" id="PRU00335"/>
    </source>
</evidence>
<dbReference type="HOGENOM" id="CLU_053314_0_0_4"/>
<dbReference type="InterPro" id="IPR041490">
    <property type="entry name" value="KstR2_TetR_C"/>
</dbReference>
<evidence type="ECO:0000313" key="7">
    <source>
        <dbReference type="EMBL" id="ABF11443.1"/>
    </source>
</evidence>
<dbReference type="Pfam" id="PF00440">
    <property type="entry name" value="TetR_N"/>
    <property type="match status" value="2"/>
</dbReference>
<evidence type="ECO:0000259" key="6">
    <source>
        <dbReference type="PROSITE" id="PS50977"/>
    </source>
</evidence>
<keyword evidence="1" id="KW-0805">Transcription regulation</keyword>
<feature type="DNA-binding region" description="H-T-H motif" evidence="4">
    <location>
        <begin position="81"/>
        <end position="100"/>
    </location>
</feature>
<dbReference type="Gene3D" id="1.10.357.10">
    <property type="entry name" value="Tetracycline Repressor, domain 2"/>
    <property type="match status" value="2"/>
</dbReference>
<dbReference type="InterPro" id="IPR009057">
    <property type="entry name" value="Homeodomain-like_sf"/>
</dbReference>
<keyword evidence="3" id="KW-0804">Transcription</keyword>
<feature type="region of interest" description="Disordered" evidence="5">
    <location>
        <begin position="1"/>
        <end position="43"/>
    </location>
</feature>
<name>Q1LEI3_CUPMC</name>
<dbReference type="KEGG" id="rme:Rmet_4581"/>
<evidence type="ECO:0000256" key="2">
    <source>
        <dbReference type="ARBA" id="ARBA00023125"/>
    </source>
</evidence>
<dbReference type="PRINTS" id="PR00455">
    <property type="entry name" value="HTHTETR"/>
</dbReference>
<feature type="domain" description="HTH tetR-type" evidence="6">
    <location>
        <begin position="268"/>
        <end position="328"/>
    </location>
</feature>
<evidence type="ECO:0000256" key="3">
    <source>
        <dbReference type="ARBA" id="ARBA00023163"/>
    </source>
</evidence>
<sequence>MFDNRKVCADPRPARNRSSPTSHSHIIRSTQPAGPRPLRAQPLMLTDQSEARQTRRYVEKREVILDTAAALFNRKGVRGTTLADVGQQVGLSTNSVTYYYRKKEDLVLACLMRAIAETSGLVDRAAQADSPSERARAFITLFVARLARTAVGEKPELMSLREIRALPESHVEVAFAAFNDMFRRVRGLLCDALPSDPTQRSALGARAHLLWSLTSGAAGWIDRYETDDYPKIAQTLADIVLNGIAGPKSAWQAECDVTALLPALAQPETTQQAFLRAATELLNEQGYRGASADRISARLNLTKGAFYHHNENKDDLISACFDRMSTVIRNTQTLVDDLPGTGWDKLCAVSRALVHYQFSSQGPLLRLTIYGALPEEMRIAKMRDMARLSTRFVRLLVQGMQDGSVRPLDQAIAALQVHGMINAAVELRRWVRDADADNAADLFVRPMMVGLLR</sequence>
<gene>
    <name evidence="7" type="ordered locus">Rmet_4581</name>
</gene>
<organism evidence="7 8">
    <name type="scientific">Cupriavidus metallidurans (strain ATCC 43123 / DSM 2839 / NBRC 102507 / CH34)</name>
    <name type="common">Ralstonia metallidurans</name>
    <dbReference type="NCBI Taxonomy" id="266264"/>
    <lineage>
        <taxon>Bacteria</taxon>
        <taxon>Pseudomonadati</taxon>
        <taxon>Pseudomonadota</taxon>
        <taxon>Betaproteobacteria</taxon>
        <taxon>Burkholderiales</taxon>
        <taxon>Burkholderiaceae</taxon>
        <taxon>Cupriavidus</taxon>
    </lineage>
</organism>
<dbReference type="eggNOG" id="COG1309">
    <property type="taxonomic scope" value="Bacteria"/>
</dbReference>
<accession>Q1LEI3</accession>
<keyword evidence="2 4" id="KW-0238">DNA-binding</keyword>
<dbReference type="InterPro" id="IPR001647">
    <property type="entry name" value="HTH_TetR"/>
</dbReference>
<reference evidence="8" key="1">
    <citation type="journal article" date="2010" name="PLoS ONE">
        <title>The complete genome sequence of Cupriavidus metallidurans strain CH34, a master survivalist in harsh and anthropogenic environments.</title>
        <authorList>
            <person name="Janssen P.J."/>
            <person name="Van Houdt R."/>
            <person name="Moors H."/>
            <person name="Monsieurs P."/>
            <person name="Morin N."/>
            <person name="Michaux A."/>
            <person name="Benotmane M.A."/>
            <person name="Leys N."/>
            <person name="Vallaeys T."/>
            <person name="Lapidus A."/>
            <person name="Monchy S."/>
            <person name="Medigue C."/>
            <person name="Taghavi S."/>
            <person name="McCorkle S."/>
            <person name="Dunn J."/>
            <person name="van der Lelie D."/>
            <person name="Mergeay M."/>
        </authorList>
    </citation>
    <scope>NUCLEOTIDE SEQUENCE [LARGE SCALE GENOMIC DNA]</scope>
    <source>
        <strain evidence="8">ATCC 43123 / DSM 2839 / NBRC 102507 / CH34</strain>
    </source>
</reference>
<dbReference type="AlphaFoldDB" id="Q1LEI3"/>
<dbReference type="InterPro" id="IPR050109">
    <property type="entry name" value="HTH-type_TetR-like_transc_reg"/>
</dbReference>
<protein>
    <submittedName>
        <fullName evidence="7">Transcriptional regulator, TetR family</fullName>
    </submittedName>
</protein>
<dbReference type="PANTHER" id="PTHR30055:SF234">
    <property type="entry name" value="HTH-TYPE TRANSCRIPTIONAL REGULATOR BETI"/>
    <property type="match status" value="1"/>
</dbReference>
<evidence type="ECO:0000256" key="5">
    <source>
        <dbReference type="SAM" id="MobiDB-lite"/>
    </source>
</evidence>
<feature type="DNA-binding region" description="H-T-H motif" evidence="4">
    <location>
        <begin position="291"/>
        <end position="310"/>
    </location>
</feature>
<dbReference type="GO" id="GO:0000976">
    <property type="term" value="F:transcription cis-regulatory region binding"/>
    <property type="evidence" value="ECO:0007669"/>
    <property type="project" value="TreeGrafter"/>
</dbReference>
<proteinExistence type="predicted"/>
<dbReference type="SUPFAM" id="SSF48498">
    <property type="entry name" value="Tetracyclin repressor-like, C-terminal domain"/>
    <property type="match status" value="1"/>
</dbReference>
<evidence type="ECO:0000256" key="1">
    <source>
        <dbReference type="ARBA" id="ARBA00023015"/>
    </source>
</evidence>
<dbReference type="EMBL" id="CP000353">
    <property type="protein sequence ID" value="ABF11443.1"/>
    <property type="molecule type" value="Genomic_DNA"/>
</dbReference>
<dbReference type="Gene3D" id="1.10.10.60">
    <property type="entry name" value="Homeodomain-like"/>
    <property type="match status" value="1"/>
</dbReference>
<geneLocation type="plasmid" evidence="7 8">
    <name>megaplasmid</name>
</geneLocation>
<keyword evidence="8" id="KW-1185">Reference proteome</keyword>
<dbReference type="SUPFAM" id="SSF46689">
    <property type="entry name" value="Homeodomain-like"/>
    <property type="match status" value="2"/>
</dbReference>
<feature type="domain" description="HTH tetR-type" evidence="6">
    <location>
        <begin position="58"/>
        <end position="118"/>
    </location>
</feature>
<keyword evidence="7" id="KW-0614">Plasmid</keyword>
<feature type="compositionally biased region" description="Polar residues" evidence="5">
    <location>
        <begin position="16"/>
        <end position="32"/>
    </location>
</feature>
<feature type="compositionally biased region" description="Basic and acidic residues" evidence="5">
    <location>
        <begin position="1"/>
        <end position="13"/>
    </location>
</feature>
<dbReference type="Proteomes" id="UP000002429">
    <property type="component" value="Plasmid megaplasmid"/>
</dbReference>
<evidence type="ECO:0000313" key="8">
    <source>
        <dbReference type="Proteomes" id="UP000002429"/>
    </source>
</evidence>
<dbReference type="GO" id="GO:0003700">
    <property type="term" value="F:DNA-binding transcription factor activity"/>
    <property type="evidence" value="ECO:0007669"/>
    <property type="project" value="TreeGrafter"/>
</dbReference>